<gene>
    <name evidence="3" type="ORF">EPA99_10075</name>
</gene>
<evidence type="ECO:0000313" key="4">
    <source>
        <dbReference type="Proteomes" id="UP000289784"/>
    </source>
</evidence>
<dbReference type="Gene3D" id="2.60.40.1180">
    <property type="entry name" value="Golgi alpha-mannosidase II"/>
    <property type="match status" value="1"/>
</dbReference>
<dbReference type="GO" id="GO:0016798">
    <property type="term" value="F:hydrolase activity, acting on glycosyl bonds"/>
    <property type="evidence" value="ECO:0007669"/>
    <property type="project" value="UniProtKB-KW"/>
</dbReference>
<organism evidence="3 4">
    <name type="scientific">Pseudoxanthomonas composti</name>
    <dbReference type="NCBI Taxonomy" id="2137479"/>
    <lineage>
        <taxon>Bacteria</taxon>
        <taxon>Pseudomonadati</taxon>
        <taxon>Pseudomonadota</taxon>
        <taxon>Gammaproteobacteria</taxon>
        <taxon>Lysobacterales</taxon>
        <taxon>Lysobacteraceae</taxon>
        <taxon>Pseudoxanthomonas</taxon>
    </lineage>
</organism>
<dbReference type="SMART" id="SM00642">
    <property type="entry name" value="Aamy"/>
    <property type="match status" value="1"/>
</dbReference>
<feature type="domain" description="Glycosyl hydrolase family 13 catalytic" evidence="2">
    <location>
        <begin position="91"/>
        <end position="506"/>
    </location>
</feature>
<dbReference type="InterPro" id="IPR013780">
    <property type="entry name" value="Glyco_hydro_b"/>
</dbReference>
<dbReference type="PANTHER" id="PTHR10357:SF213">
    <property type="entry name" value="ALPHA AMYLASE CATALYTIC REGION"/>
    <property type="match status" value="1"/>
</dbReference>
<accession>A0A4Q1JX88</accession>
<dbReference type="EMBL" id="SAWZ01000004">
    <property type="protein sequence ID" value="RXR06167.1"/>
    <property type="molecule type" value="Genomic_DNA"/>
</dbReference>
<dbReference type="InterPro" id="IPR006047">
    <property type="entry name" value="GH13_cat_dom"/>
</dbReference>
<evidence type="ECO:0000259" key="2">
    <source>
        <dbReference type="SMART" id="SM00642"/>
    </source>
</evidence>
<dbReference type="GO" id="GO:0005975">
    <property type="term" value="P:carbohydrate metabolic process"/>
    <property type="evidence" value="ECO:0007669"/>
    <property type="project" value="InterPro"/>
</dbReference>
<dbReference type="Gene3D" id="3.20.20.80">
    <property type="entry name" value="Glycosidases"/>
    <property type="match status" value="1"/>
</dbReference>
<dbReference type="Gene3D" id="1.10.1740.10">
    <property type="match status" value="1"/>
</dbReference>
<keyword evidence="4" id="KW-1185">Reference proteome</keyword>
<name>A0A4Q1JX88_9GAMM</name>
<dbReference type="Gene3D" id="3.90.400.10">
    <property type="entry name" value="Oligo-1,6-glucosidase, Domain 2"/>
    <property type="match status" value="1"/>
</dbReference>
<dbReference type="Proteomes" id="UP000289784">
    <property type="component" value="Unassembled WGS sequence"/>
</dbReference>
<proteinExistence type="predicted"/>
<dbReference type="SUPFAM" id="SSF51011">
    <property type="entry name" value="Glycosyl hydrolase domain"/>
    <property type="match status" value="1"/>
</dbReference>
<evidence type="ECO:0000256" key="1">
    <source>
        <dbReference type="SAM" id="MobiDB-lite"/>
    </source>
</evidence>
<dbReference type="GO" id="GO:0047669">
    <property type="term" value="F:amylosucrase activity"/>
    <property type="evidence" value="ECO:0007669"/>
    <property type="project" value="InterPro"/>
</dbReference>
<dbReference type="PANTHER" id="PTHR10357">
    <property type="entry name" value="ALPHA-AMYLASE FAMILY MEMBER"/>
    <property type="match status" value="1"/>
</dbReference>
<dbReference type="InterPro" id="IPR017853">
    <property type="entry name" value="GH"/>
</dbReference>
<dbReference type="CDD" id="cd11324">
    <property type="entry name" value="AmyAc_Amylosucrase"/>
    <property type="match status" value="1"/>
</dbReference>
<dbReference type="Pfam" id="PF00128">
    <property type="entry name" value="Alpha-amylase"/>
    <property type="match status" value="1"/>
</dbReference>
<reference evidence="3 4" key="1">
    <citation type="submission" date="2019-01" db="EMBL/GenBank/DDBJ databases">
        <title>Pseudoxanthomonas composti sp. nov., isolated from compost.</title>
        <authorList>
            <person name="Yang G."/>
        </authorList>
    </citation>
    <scope>NUCLEOTIDE SEQUENCE [LARGE SCALE GENOMIC DNA]</scope>
    <source>
        <strain evidence="3 4">GSS15</strain>
    </source>
</reference>
<feature type="region of interest" description="Disordered" evidence="1">
    <location>
        <begin position="1"/>
        <end position="25"/>
    </location>
</feature>
<comment type="caution">
    <text evidence="3">The sequence shown here is derived from an EMBL/GenBank/DDBJ whole genome shotgun (WGS) entry which is preliminary data.</text>
</comment>
<evidence type="ECO:0000313" key="3">
    <source>
        <dbReference type="EMBL" id="RXR06167.1"/>
    </source>
</evidence>
<dbReference type="InterPro" id="IPR045857">
    <property type="entry name" value="O16G_dom_2"/>
</dbReference>
<sequence length="631" mass="69277">MTPTSFPRSALVTDTPDTKGLAPGTRWERHGPRLFEALRALYGDHHDYPGWLSSWLRAVQAKMDERPRELAELDDTRSGDWFGQADMAGYSTYVDRFAGDLRGVATRVPYLRELGVRYLHLLPFLRMRPGDSDGGFAVSDYGQVDPSLGSNQDLRALTAQLRAAGISLCADFVLNHTADDHAWAQAARAGDAHYRGYYHLYPDRQIPDAYERTLGQVFPRTAPGNFSWFEDAQAWAWTTFYPFQWDLDWRNPHVFGEMALALLELANLGVEVFRLDSTAYLWKRPGTDCMNQPETHVILRALRALVDIAAPCVALKAEAIVPMDQLPPYFGQGAYAGQECHLAYHSSLMAAGWSALALQRADIMANVIARTPPLPPAAGWLAYVRCHDDIGWNVLRAEAAGATGLAPFSLAQVEAFYAGRTPGSFARGESFQTDGQGVHGSNGMTSALCGLQAGEEADDEALAQQAIDRMLLLYAMAMAMPGIPMLYMGDELALGNDAHWRADPLRQGEGRWLHRPSMDWALLERAQADASTPQGRALEGLRTLIATRKRLPALASTQPLDTIETGDTHVLAVRRGTDFLALGNFSGSTRQLPVEALTDVAWTLVAGGQIGHIGASVELGPWGFAWLSRRG</sequence>
<dbReference type="InterPro" id="IPR044077">
    <property type="entry name" value="Amylosucrase"/>
</dbReference>
<dbReference type="RefSeq" id="WP_129471078.1">
    <property type="nucleotide sequence ID" value="NZ_SAWZ01000004.1"/>
</dbReference>
<dbReference type="OrthoDB" id="9805159at2"/>
<dbReference type="SUPFAM" id="SSF51445">
    <property type="entry name" value="(Trans)glycosidases"/>
    <property type="match status" value="1"/>
</dbReference>
<protein>
    <submittedName>
        <fullName evidence="3">DUF3459 domain-containing protein</fullName>
    </submittedName>
</protein>
<dbReference type="AlphaFoldDB" id="A0A4Q1JX88"/>